<dbReference type="InterPro" id="IPR000515">
    <property type="entry name" value="MetI-like"/>
</dbReference>
<comment type="similarity">
    <text evidence="7">Belongs to the binding-protein-dependent transport system permease family.</text>
</comment>
<dbReference type="GO" id="GO:0005275">
    <property type="term" value="F:amine transmembrane transporter activity"/>
    <property type="evidence" value="ECO:0007669"/>
    <property type="project" value="TreeGrafter"/>
</dbReference>
<reference evidence="9 10" key="1">
    <citation type="submission" date="2023-04" db="EMBL/GenBank/DDBJ databases">
        <authorList>
            <person name="Hsu D."/>
        </authorList>
    </citation>
    <scope>NUCLEOTIDE SEQUENCE [LARGE SCALE GENOMIC DNA]</scope>
    <source>
        <strain evidence="9 10">MK1</strain>
    </source>
</reference>
<comment type="subcellular location">
    <subcellularLocation>
        <location evidence="7">Cell membrane</location>
        <topology evidence="7">Multi-pass membrane protein</topology>
    </subcellularLocation>
    <subcellularLocation>
        <location evidence="1">Membrane</location>
        <topology evidence="1">Multi-pass membrane protein</topology>
    </subcellularLocation>
</comment>
<accession>A0AAU0URH3</accession>
<feature type="domain" description="ABC transmembrane type-1" evidence="8">
    <location>
        <begin position="87"/>
        <end position="266"/>
    </location>
</feature>
<keyword evidence="10" id="KW-1185">Reference proteome</keyword>
<evidence type="ECO:0000313" key="10">
    <source>
        <dbReference type="Proteomes" id="UP001329915"/>
    </source>
</evidence>
<dbReference type="InterPro" id="IPR035906">
    <property type="entry name" value="MetI-like_sf"/>
</dbReference>
<dbReference type="PANTHER" id="PTHR47737:SF1">
    <property type="entry name" value="GLYCINE BETAINE_PROLINE BETAINE TRANSPORT SYSTEM PERMEASE PROTEIN PROW"/>
    <property type="match status" value="1"/>
</dbReference>
<dbReference type="PANTHER" id="PTHR47737">
    <property type="entry name" value="GLYCINE BETAINE/PROLINE BETAINE TRANSPORT SYSTEM PERMEASE PROTEIN PROW"/>
    <property type="match status" value="1"/>
</dbReference>
<dbReference type="Gene3D" id="1.10.3720.10">
    <property type="entry name" value="MetI-like"/>
    <property type="match status" value="1"/>
</dbReference>
<dbReference type="AlphaFoldDB" id="A0AAU0URH3"/>
<dbReference type="EMBL" id="CP121694">
    <property type="protein sequence ID" value="WRO23576.1"/>
    <property type="molecule type" value="Genomic_DNA"/>
</dbReference>
<sequence length="275" mass="29226">MFTFHVGPIFEGAVDWLNVNFAPFFDLIKSFLLALISNLEMLLLAVPSLILIAFIALIAWKTAGKGVALFAFLGLLFVNGMELWPETMATLSLVLSAALMALVVGIPLGILSARNSTVDYIIRPLLDLMQTMPAFVYLIPAVLFFELGDVPGAVATIIFSMPPAVRLTTLGIRQVPEEVVEAAMAFGSTPKQLLFKVQVPLAIPTILAGVNQTIMLALSMVVIAAMIGAGGLGIVVLRGITQLKFGMGFEGGLAVVILAMVLDRITQSLGRGAAK</sequence>
<keyword evidence="3" id="KW-1003">Cell membrane</keyword>
<feature type="transmembrane region" description="Helical" evidence="7">
    <location>
        <begin position="41"/>
        <end position="60"/>
    </location>
</feature>
<evidence type="ECO:0000256" key="1">
    <source>
        <dbReference type="ARBA" id="ARBA00004141"/>
    </source>
</evidence>
<keyword evidence="6 7" id="KW-0472">Membrane</keyword>
<evidence type="ECO:0000256" key="7">
    <source>
        <dbReference type="RuleBase" id="RU363032"/>
    </source>
</evidence>
<keyword evidence="2 7" id="KW-0813">Transport</keyword>
<feature type="transmembrane region" description="Helical" evidence="7">
    <location>
        <begin position="91"/>
        <end position="113"/>
    </location>
</feature>
<evidence type="ECO:0000256" key="5">
    <source>
        <dbReference type="ARBA" id="ARBA00022989"/>
    </source>
</evidence>
<dbReference type="CDD" id="cd06261">
    <property type="entry name" value="TM_PBP2"/>
    <property type="match status" value="1"/>
</dbReference>
<keyword evidence="5 7" id="KW-1133">Transmembrane helix</keyword>
<name>A0AAU0URH3_9FIRM</name>
<evidence type="ECO:0000256" key="2">
    <source>
        <dbReference type="ARBA" id="ARBA00022448"/>
    </source>
</evidence>
<dbReference type="Proteomes" id="UP001329915">
    <property type="component" value="Chromosome"/>
</dbReference>
<evidence type="ECO:0000313" key="9">
    <source>
        <dbReference type="EMBL" id="WRO23576.1"/>
    </source>
</evidence>
<proteinExistence type="inferred from homology"/>
<dbReference type="PROSITE" id="PS50928">
    <property type="entry name" value="ABC_TM1"/>
    <property type="match status" value="1"/>
</dbReference>
<feature type="transmembrane region" description="Helical" evidence="7">
    <location>
        <begin position="134"/>
        <end position="159"/>
    </location>
</feature>
<dbReference type="GO" id="GO:0015226">
    <property type="term" value="F:carnitine transmembrane transporter activity"/>
    <property type="evidence" value="ECO:0007669"/>
    <property type="project" value="TreeGrafter"/>
</dbReference>
<dbReference type="FunFam" id="1.10.3720.10:FF:000001">
    <property type="entry name" value="Glycine betaine ABC transporter, permease"/>
    <property type="match status" value="1"/>
</dbReference>
<feature type="transmembrane region" description="Helical" evidence="7">
    <location>
        <begin position="67"/>
        <end position="85"/>
    </location>
</feature>
<dbReference type="GO" id="GO:0015871">
    <property type="term" value="P:choline transport"/>
    <property type="evidence" value="ECO:0007669"/>
    <property type="project" value="TreeGrafter"/>
</dbReference>
<evidence type="ECO:0000256" key="6">
    <source>
        <dbReference type="ARBA" id="ARBA00023136"/>
    </source>
</evidence>
<dbReference type="Pfam" id="PF00528">
    <property type="entry name" value="BPD_transp_1"/>
    <property type="match status" value="1"/>
</dbReference>
<dbReference type="GO" id="GO:0043190">
    <property type="term" value="C:ATP-binding cassette (ABC) transporter complex"/>
    <property type="evidence" value="ECO:0007669"/>
    <property type="project" value="TreeGrafter"/>
</dbReference>
<protein>
    <submittedName>
        <fullName evidence="9">Proline/glycine betaine ABC transporter permease</fullName>
    </submittedName>
</protein>
<keyword evidence="4 7" id="KW-0812">Transmembrane</keyword>
<dbReference type="GO" id="GO:0031460">
    <property type="term" value="P:glycine betaine transport"/>
    <property type="evidence" value="ECO:0007669"/>
    <property type="project" value="TreeGrafter"/>
</dbReference>
<dbReference type="SUPFAM" id="SSF161098">
    <property type="entry name" value="MetI-like"/>
    <property type="match status" value="1"/>
</dbReference>
<evidence type="ECO:0000259" key="8">
    <source>
        <dbReference type="PROSITE" id="PS50928"/>
    </source>
</evidence>
<evidence type="ECO:0000256" key="3">
    <source>
        <dbReference type="ARBA" id="ARBA00022475"/>
    </source>
</evidence>
<evidence type="ECO:0000256" key="4">
    <source>
        <dbReference type="ARBA" id="ARBA00022692"/>
    </source>
</evidence>
<gene>
    <name evidence="9" type="ORF">MFMK1_003439</name>
</gene>
<dbReference type="RefSeq" id="WP_366922956.1">
    <property type="nucleotide sequence ID" value="NZ_CP121694.1"/>
</dbReference>
<organism evidence="9 10">
    <name type="scientific">Metallumcola ferriviriculae</name>
    <dbReference type="NCBI Taxonomy" id="3039180"/>
    <lineage>
        <taxon>Bacteria</taxon>
        <taxon>Bacillati</taxon>
        <taxon>Bacillota</taxon>
        <taxon>Clostridia</taxon>
        <taxon>Neomoorellales</taxon>
        <taxon>Desulfitibacteraceae</taxon>
        <taxon>Metallumcola</taxon>
    </lineage>
</organism>
<dbReference type="KEGG" id="dbc:MFMK1_003439"/>
<feature type="transmembrane region" description="Helical" evidence="7">
    <location>
        <begin position="214"/>
        <end position="237"/>
    </location>
</feature>